<name>A0AAD8W9R0_LOLMU</name>
<dbReference type="SUPFAM" id="SSF81383">
    <property type="entry name" value="F-box domain"/>
    <property type="match status" value="1"/>
</dbReference>
<keyword evidence="4" id="KW-1185">Reference proteome</keyword>
<evidence type="ECO:0000256" key="1">
    <source>
        <dbReference type="SAM" id="MobiDB-lite"/>
    </source>
</evidence>
<dbReference type="EMBL" id="JAUUTY010000004">
    <property type="protein sequence ID" value="KAK1648468.1"/>
    <property type="molecule type" value="Genomic_DNA"/>
</dbReference>
<sequence length="413" mass="45779">MDDTGVFPKKAKTKRTEQPEGPCCVGVLDDDTLADIFSRLPTSASVMRVSATCRSWRRVIAARPRVLSRHTRALCGVFNSHRFNRAAAIEPTHLAAEIPESGFDVSALPGGPWRVVDCRGGRLLLHCERTVSSSRRAPFAHSLAVYHLVTRNLATLPPLPRARCSFIGAGLFLDGISATAMPLFKVGCVTRDVVSDNKWLLNVHGRSGGWDTLHASVAPGTSTDGIERLCVRATECLFSELRTRCGDVVEEALMFDTRTATFSTISLRNHQRYMKSPVGTKFINISAFVDVDGSGDDKVWLACLQDLELRLYSHPRQQASCSAGAGAVGWTLEKHAPLQEHVWGLIGRIFRKDNLPVTLPVQARDGYVIFHTTFSGCSFTFAVQLETMRVQRLYLDNWILQEKICCIFPYIRS</sequence>
<dbReference type="InterPro" id="IPR001810">
    <property type="entry name" value="F-box_dom"/>
</dbReference>
<proteinExistence type="predicted"/>
<organism evidence="3 4">
    <name type="scientific">Lolium multiflorum</name>
    <name type="common">Italian ryegrass</name>
    <name type="synonym">Lolium perenne subsp. multiflorum</name>
    <dbReference type="NCBI Taxonomy" id="4521"/>
    <lineage>
        <taxon>Eukaryota</taxon>
        <taxon>Viridiplantae</taxon>
        <taxon>Streptophyta</taxon>
        <taxon>Embryophyta</taxon>
        <taxon>Tracheophyta</taxon>
        <taxon>Spermatophyta</taxon>
        <taxon>Magnoliopsida</taxon>
        <taxon>Liliopsida</taxon>
        <taxon>Poales</taxon>
        <taxon>Poaceae</taxon>
        <taxon>BOP clade</taxon>
        <taxon>Pooideae</taxon>
        <taxon>Poodae</taxon>
        <taxon>Poeae</taxon>
        <taxon>Poeae Chloroplast Group 2 (Poeae type)</taxon>
        <taxon>Loliodinae</taxon>
        <taxon>Loliinae</taxon>
        <taxon>Lolium</taxon>
    </lineage>
</organism>
<protein>
    <recommendedName>
        <fullName evidence="2">F-box domain-containing protein</fullName>
    </recommendedName>
</protein>
<evidence type="ECO:0000313" key="4">
    <source>
        <dbReference type="Proteomes" id="UP001231189"/>
    </source>
</evidence>
<feature type="region of interest" description="Disordered" evidence="1">
    <location>
        <begin position="1"/>
        <end position="20"/>
    </location>
</feature>
<evidence type="ECO:0000259" key="2">
    <source>
        <dbReference type="SMART" id="SM00256"/>
    </source>
</evidence>
<dbReference type="Pfam" id="PF12937">
    <property type="entry name" value="F-box-like"/>
    <property type="match status" value="1"/>
</dbReference>
<gene>
    <name evidence="3" type="ORF">QYE76_066273</name>
</gene>
<dbReference type="AlphaFoldDB" id="A0AAD8W9R0"/>
<dbReference type="Gene3D" id="1.20.1280.50">
    <property type="match status" value="1"/>
</dbReference>
<evidence type="ECO:0000313" key="3">
    <source>
        <dbReference type="EMBL" id="KAK1648468.1"/>
    </source>
</evidence>
<feature type="domain" description="F-box" evidence="2">
    <location>
        <begin position="28"/>
        <end position="68"/>
    </location>
</feature>
<dbReference type="Proteomes" id="UP001231189">
    <property type="component" value="Unassembled WGS sequence"/>
</dbReference>
<reference evidence="3" key="1">
    <citation type="submission" date="2023-07" db="EMBL/GenBank/DDBJ databases">
        <title>A chromosome-level genome assembly of Lolium multiflorum.</title>
        <authorList>
            <person name="Chen Y."/>
            <person name="Copetti D."/>
            <person name="Kolliker R."/>
            <person name="Studer B."/>
        </authorList>
    </citation>
    <scope>NUCLEOTIDE SEQUENCE</scope>
    <source>
        <strain evidence="3">02402/16</strain>
        <tissue evidence="3">Leaf</tissue>
    </source>
</reference>
<dbReference type="PANTHER" id="PTHR33207">
    <property type="entry name" value="F-BOX DOMAIN CONTAINING PROTEIN-RELATED"/>
    <property type="match status" value="1"/>
</dbReference>
<dbReference type="InterPro" id="IPR036047">
    <property type="entry name" value="F-box-like_dom_sf"/>
</dbReference>
<accession>A0AAD8W9R0</accession>
<dbReference type="SMART" id="SM00256">
    <property type="entry name" value="FBOX"/>
    <property type="match status" value="1"/>
</dbReference>
<comment type="caution">
    <text evidence="3">The sequence shown here is derived from an EMBL/GenBank/DDBJ whole genome shotgun (WGS) entry which is preliminary data.</text>
</comment>